<feature type="transmembrane region" description="Helical" evidence="1">
    <location>
        <begin position="21"/>
        <end position="41"/>
    </location>
</feature>
<keyword evidence="1" id="KW-1133">Transmembrane helix</keyword>
<protein>
    <submittedName>
        <fullName evidence="3">Hypothetical_protein</fullName>
    </submittedName>
</protein>
<organism evidence="2">
    <name type="scientific">Hexamita inflata</name>
    <dbReference type="NCBI Taxonomy" id="28002"/>
    <lineage>
        <taxon>Eukaryota</taxon>
        <taxon>Metamonada</taxon>
        <taxon>Diplomonadida</taxon>
        <taxon>Hexamitidae</taxon>
        <taxon>Hexamitinae</taxon>
        <taxon>Hexamita</taxon>
    </lineage>
</organism>
<sequence length="203" mass="24110">MNNMDSVFRINMLRQLKRYDRCYQFFISAFVMFFVVCFFYINSYFLNLKRSVQFELQKVPFLNRYCADVLGLGFYILYFRKFLKLKLQNADQQAQPQKEPSKLILQEMQPIDHISRHISGNDSTENEINIQNTSKINQNIQNNAVVQIANEPPRIIFRHTQSQFSRKTSVTENIESSKEQQNSKYDLVQSQQDKLIQQKVDVI</sequence>
<dbReference type="Proteomes" id="UP001642409">
    <property type="component" value="Unassembled WGS sequence"/>
</dbReference>
<reference evidence="2" key="1">
    <citation type="submission" date="2023-06" db="EMBL/GenBank/DDBJ databases">
        <authorList>
            <person name="Kurt Z."/>
        </authorList>
    </citation>
    <scope>NUCLEOTIDE SEQUENCE</scope>
</reference>
<evidence type="ECO:0000313" key="3">
    <source>
        <dbReference type="EMBL" id="CAL5973423.1"/>
    </source>
</evidence>
<accession>A0AA86TZT4</accession>
<dbReference type="AlphaFoldDB" id="A0AA86TZT4"/>
<feature type="transmembrane region" description="Helical" evidence="1">
    <location>
        <begin position="61"/>
        <end position="79"/>
    </location>
</feature>
<evidence type="ECO:0000313" key="2">
    <source>
        <dbReference type="EMBL" id="CAI9933177.1"/>
    </source>
</evidence>
<evidence type="ECO:0000313" key="4">
    <source>
        <dbReference type="Proteomes" id="UP001642409"/>
    </source>
</evidence>
<proteinExistence type="predicted"/>
<keyword evidence="1" id="KW-0812">Transmembrane</keyword>
<comment type="caution">
    <text evidence="2">The sequence shown here is derived from an EMBL/GenBank/DDBJ whole genome shotgun (WGS) entry which is preliminary data.</text>
</comment>
<name>A0AA86TZT4_9EUKA</name>
<keyword evidence="4" id="KW-1185">Reference proteome</keyword>
<dbReference type="EMBL" id="CAXDID020000004">
    <property type="protein sequence ID" value="CAL5973423.1"/>
    <property type="molecule type" value="Genomic_DNA"/>
</dbReference>
<keyword evidence="1" id="KW-0472">Membrane</keyword>
<gene>
    <name evidence="2" type="ORF">HINF_LOCUS20822</name>
    <name evidence="3" type="ORF">HINF_LOCUS2368</name>
</gene>
<dbReference type="EMBL" id="CATOUU010000531">
    <property type="protein sequence ID" value="CAI9933177.1"/>
    <property type="molecule type" value="Genomic_DNA"/>
</dbReference>
<evidence type="ECO:0000256" key="1">
    <source>
        <dbReference type="SAM" id="Phobius"/>
    </source>
</evidence>
<reference evidence="3 4" key="2">
    <citation type="submission" date="2024-07" db="EMBL/GenBank/DDBJ databases">
        <authorList>
            <person name="Akdeniz Z."/>
        </authorList>
    </citation>
    <scope>NUCLEOTIDE SEQUENCE [LARGE SCALE GENOMIC DNA]</scope>
</reference>